<feature type="transmembrane region" description="Helical" evidence="5">
    <location>
        <begin position="168"/>
        <end position="187"/>
    </location>
</feature>
<accession>A0ABY5P7M3</accession>
<evidence type="ECO:0000313" key="8">
    <source>
        <dbReference type="Proteomes" id="UP001315967"/>
    </source>
</evidence>
<evidence type="ECO:0000256" key="1">
    <source>
        <dbReference type="ARBA" id="ARBA00004141"/>
    </source>
</evidence>
<evidence type="ECO:0000256" key="4">
    <source>
        <dbReference type="ARBA" id="ARBA00023136"/>
    </source>
</evidence>
<comment type="subcellular location">
    <subcellularLocation>
        <location evidence="1">Membrane</location>
        <topology evidence="1">Multi-pass membrane protein</topology>
    </subcellularLocation>
</comment>
<proteinExistence type="predicted"/>
<keyword evidence="4 5" id="KW-0472">Membrane</keyword>
<dbReference type="Pfam" id="PF12698">
    <property type="entry name" value="ABC2_membrane_3"/>
    <property type="match status" value="1"/>
</dbReference>
<feature type="transmembrane region" description="Helical" evidence="5">
    <location>
        <begin position="245"/>
        <end position="268"/>
    </location>
</feature>
<evidence type="ECO:0000313" key="7">
    <source>
        <dbReference type="EMBL" id="UUX34734.1"/>
    </source>
</evidence>
<feature type="transmembrane region" description="Helical" evidence="5">
    <location>
        <begin position="275"/>
        <end position="296"/>
    </location>
</feature>
<name>A0ABY5P7M3_9LACT</name>
<organism evidence="7 8">
    <name type="scientific">Fundicoccus culcitae</name>
    <dbReference type="NCBI Taxonomy" id="2969821"/>
    <lineage>
        <taxon>Bacteria</taxon>
        <taxon>Bacillati</taxon>
        <taxon>Bacillota</taxon>
        <taxon>Bacilli</taxon>
        <taxon>Lactobacillales</taxon>
        <taxon>Aerococcaceae</taxon>
        <taxon>Fundicoccus</taxon>
    </lineage>
</organism>
<reference evidence="7 8" key="1">
    <citation type="submission" date="2022-08" db="EMBL/GenBank/DDBJ databases">
        <title>Aerococcaceae sp. nov isolated from spoiled eye mask.</title>
        <authorList>
            <person name="Zhou G."/>
            <person name="Xie X.-B."/>
            <person name="Shi Q.-S."/>
            <person name="Wang Y.-S."/>
            <person name="Wen X."/>
            <person name="Peng H."/>
            <person name="Yang X.-J."/>
            <person name="Tao H.-B."/>
            <person name="Huang X.-M."/>
        </authorList>
    </citation>
    <scope>NUCLEOTIDE SEQUENCE [LARGE SCALE GENOMIC DNA]</scope>
    <source>
        <strain evidence="8">DM20194951</strain>
    </source>
</reference>
<dbReference type="EMBL" id="CP102453">
    <property type="protein sequence ID" value="UUX34734.1"/>
    <property type="molecule type" value="Genomic_DNA"/>
</dbReference>
<feature type="transmembrane region" description="Helical" evidence="5">
    <location>
        <begin position="21"/>
        <end position="41"/>
    </location>
</feature>
<keyword evidence="8" id="KW-1185">Reference proteome</keyword>
<evidence type="ECO:0000256" key="5">
    <source>
        <dbReference type="SAM" id="Phobius"/>
    </source>
</evidence>
<keyword evidence="3 5" id="KW-1133">Transmembrane helix</keyword>
<sequence>MKFLQLTWFHFKRIVFQNLGLFVFSFVFPLLLIIGVIFMIFSSSTSNVESSLLIVNESEFVTEAILPHLSANYQASVTEDAETAFEQLAQAEVSMVYAIPADFPQEGSVDVYSISGENTDSIFETEFITIFNEQMQQATLARFNLDFVPIEVAEPAIIQIDASMDPRLFLTIFLSVLFMTYTSGFIASDLNKLRNDSVLTRSVISNALSWQILGSILSAYAVYNMLSNLLILLVVSAIYRIQITHIPMIISIFLSFNIYTLGLTMLLFRIFKSEAILSMSSILLMVVLMFIGMPMVDLGPLSFIQYLSPFYWMIESLDTGMILPNLAIVALYGLVFFTAGSFKVERLVKV</sequence>
<gene>
    <name evidence="7" type="ORF">NRE15_03535</name>
</gene>
<feature type="domain" description="ABC-2 type transporter transmembrane" evidence="6">
    <location>
        <begin position="22"/>
        <end position="340"/>
    </location>
</feature>
<evidence type="ECO:0000256" key="2">
    <source>
        <dbReference type="ARBA" id="ARBA00022692"/>
    </source>
</evidence>
<dbReference type="Proteomes" id="UP001315967">
    <property type="component" value="Chromosome"/>
</dbReference>
<keyword evidence="2 5" id="KW-0812">Transmembrane</keyword>
<dbReference type="InterPro" id="IPR013525">
    <property type="entry name" value="ABC2_TM"/>
</dbReference>
<protein>
    <submittedName>
        <fullName evidence="7">ABC transporter permease</fullName>
    </submittedName>
</protein>
<evidence type="ECO:0000259" key="6">
    <source>
        <dbReference type="Pfam" id="PF12698"/>
    </source>
</evidence>
<dbReference type="RefSeq" id="WP_313794235.1">
    <property type="nucleotide sequence ID" value="NZ_CP102453.1"/>
</dbReference>
<evidence type="ECO:0000256" key="3">
    <source>
        <dbReference type="ARBA" id="ARBA00022989"/>
    </source>
</evidence>
<feature type="transmembrane region" description="Helical" evidence="5">
    <location>
        <begin position="322"/>
        <end position="342"/>
    </location>
</feature>
<feature type="transmembrane region" description="Helical" evidence="5">
    <location>
        <begin position="208"/>
        <end position="239"/>
    </location>
</feature>